<dbReference type="RefSeq" id="WP_386143790.1">
    <property type="nucleotide sequence ID" value="NZ_BAAAXD010000029.1"/>
</dbReference>
<dbReference type="Pfam" id="PF14016">
    <property type="entry name" value="DUF4232"/>
    <property type="match status" value="1"/>
</dbReference>
<feature type="region of interest" description="Disordered" evidence="1">
    <location>
        <begin position="140"/>
        <end position="163"/>
    </location>
</feature>
<organism evidence="3 4">
    <name type="scientific">Streptomyces yanii</name>
    <dbReference type="NCBI Taxonomy" id="78510"/>
    <lineage>
        <taxon>Bacteria</taxon>
        <taxon>Bacillati</taxon>
        <taxon>Actinomycetota</taxon>
        <taxon>Actinomycetes</taxon>
        <taxon>Kitasatosporales</taxon>
        <taxon>Streptomycetaceae</taxon>
        <taxon>Streptomyces</taxon>
    </lineage>
</organism>
<sequence length="233" mass="23560">MRGPAGTRTGTGARRGVVAACLAGALALTLSGCAGFLVPAGEGEPEPTPSTSYTPDVHADKLDPSDLAVAPSADRPPAGDVPGSTPTPSAVATGDCPSSGVVVDMGEVQAALGHRAVSLTLTNCGSKPFRVDGYPSVRALDDEGDPLPVPVNPGSSYMGTDRGPKEVMLKPGKTLNALLAWVSTPTGGDLIEGDALEIAPAPGLEARTFPLEGSDVRLLDELNMTAWRAVSPP</sequence>
<reference evidence="3 4" key="1">
    <citation type="submission" date="2024-09" db="EMBL/GenBank/DDBJ databases">
        <authorList>
            <person name="Sun Q."/>
            <person name="Mori K."/>
        </authorList>
    </citation>
    <scope>NUCLEOTIDE SEQUENCE [LARGE SCALE GENOMIC DNA]</scope>
    <source>
        <strain evidence="3 4">JCM 3331</strain>
    </source>
</reference>
<keyword evidence="4" id="KW-1185">Reference proteome</keyword>
<evidence type="ECO:0000256" key="1">
    <source>
        <dbReference type="SAM" id="MobiDB-lite"/>
    </source>
</evidence>
<feature type="domain" description="DUF4232" evidence="2">
    <location>
        <begin position="96"/>
        <end position="227"/>
    </location>
</feature>
<dbReference type="Proteomes" id="UP001589710">
    <property type="component" value="Unassembled WGS sequence"/>
</dbReference>
<evidence type="ECO:0000313" key="3">
    <source>
        <dbReference type="EMBL" id="MFB9573235.1"/>
    </source>
</evidence>
<protein>
    <submittedName>
        <fullName evidence="3">DUF4232 domain-containing protein</fullName>
    </submittedName>
</protein>
<comment type="caution">
    <text evidence="3">The sequence shown here is derived from an EMBL/GenBank/DDBJ whole genome shotgun (WGS) entry which is preliminary data.</text>
</comment>
<dbReference type="EMBL" id="JBHMCG010000057">
    <property type="protein sequence ID" value="MFB9573235.1"/>
    <property type="molecule type" value="Genomic_DNA"/>
</dbReference>
<evidence type="ECO:0000313" key="4">
    <source>
        <dbReference type="Proteomes" id="UP001589710"/>
    </source>
</evidence>
<evidence type="ECO:0000259" key="2">
    <source>
        <dbReference type="Pfam" id="PF14016"/>
    </source>
</evidence>
<proteinExistence type="predicted"/>
<name>A0ABV5R5X5_9ACTN</name>
<dbReference type="PROSITE" id="PS51257">
    <property type="entry name" value="PROKAR_LIPOPROTEIN"/>
    <property type="match status" value="1"/>
</dbReference>
<accession>A0ABV5R5X5</accession>
<dbReference type="InterPro" id="IPR025326">
    <property type="entry name" value="DUF4232"/>
</dbReference>
<gene>
    <name evidence="3" type="ORF">ACFFTL_13120</name>
</gene>
<feature type="region of interest" description="Disordered" evidence="1">
    <location>
        <begin position="41"/>
        <end position="95"/>
    </location>
</feature>